<evidence type="ECO:0000313" key="5">
    <source>
        <dbReference type="Proteomes" id="UP000291020"/>
    </source>
</evidence>
<dbReference type="Ensembl" id="ENSGAGT00000033207.1">
    <property type="protein sequence ID" value="ENSGAGP00000029236.1"/>
    <property type="gene ID" value="ENSGAGG00000021149.1"/>
</dbReference>
<dbReference type="InterPro" id="IPR000850">
    <property type="entry name" value="Adenylat/UMP-CMP_kin"/>
</dbReference>
<dbReference type="Pfam" id="PF00406">
    <property type="entry name" value="ADK"/>
    <property type="match status" value="1"/>
</dbReference>
<proteinExistence type="predicted"/>
<dbReference type="PANTHER" id="PTHR23359">
    <property type="entry name" value="NUCLEOTIDE KINASE"/>
    <property type="match status" value="1"/>
</dbReference>
<dbReference type="GO" id="GO:0019205">
    <property type="term" value="F:nucleobase-containing compound kinase activity"/>
    <property type="evidence" value="ECO:0007669"/>
    <property type="project" value="InterPro"/>
</dbReference>
<dbReference type="GO" id="GO:0006139">
    <property type="term" value="P:nucleobase-containing compound metabolic process"/>
    <property type="evidence" value="ECO:0007669"/>
    <property type="project" value="InterPro"/>
</dbReference>
<keyword evidence="1" id="KW-0808">Transferase</keyword>
<dbReference type="SUPFAM" id="SSF52540">
    <property type="entry name" value="P-loop containing nucleoside triphosphate hydrolases"/>
    <property type="match status" value="1"/>
</dbReference>
<keyword evidence="3" id="KW-0418">Kinase</keyword>
<dbReference type="CDD" id="cd22979">
    <property type="entry name" value="DD_AK8"/>
    <property type="match status" value="1"/>
</dbReference>
<reference evidence="5" key="1">
    <citation type="journal article" date="2017" name="PLoS ONE">
        <title>The Agassiz's desert tortoise genome provides a resource for the conservation of a threatened species.</title>
        <authorList>
            <person name="Tollis M."/>
            <person name="DeNardo D.F."/>
            <person name="Cornelius J.A."/>
            <person name="Dolby G.A."/>
            <person name="Edwards T."/>
            <person name="Henen B.T."/>
            <person name="Karl A.E."/>
            <person name="Murphy R.W."/>
            <person name="Kusumi K."/>
        </authorList>
    </citation>
    <scope>NUCLEOTIDE SEQUENCE [LARGE SCALE GENOMIC DNA]</scope>
</reference>
<reference evidence="4" key="3">
    <citation type="submission" date="2025-09" db="UniProtKB">
        <authorList>
            <consortium name="Ensembl"/>
        </authorList>
    </citation>
    <scope>IDENTIFICATION</scope>
</reference>
<evidence type="ECO:0000256" key="3">
    <source>
        <dbReference type="ARBA" id="ARBA00022777"/>
    </source>
</evidence>
<protein>
    <submittedName>
        <fullName evidence="4">Uncharacterized protein</fullName>
    </submittedName>
</protein>
<organism evidence="4 5">
    <name type="scientific">Gopherus agassizii</name>
    <name type="common">Agassiz's desert tortoise</name>
    <dbReference type="NCBI Taxonomy" id="38772"/>
    <lineage>
        <taxon>Eukaryota</taxon>
        <taxon>Metazoa</taxon>
        <taxon>Chordata</taxon>
        <taxon>Craniata</taxon>
        <taxon>Vertebrata</taxon>
        <taxon>Euteleostomi</taxon>
        <taxon>Archelosauria</taxon>
        <taxon>Testudinata</taxon>
        <taxon>Testudines</taxon>
        <taxon>Cryptodira</taxon>
        <taxon>Durocryptodira</taxon>
        <taxon>Testudinoidea</taxon>
        <taxon>Testudinidae</taxon>
        <taxon>Gopherus</taxon>
    </lineage>
</organism>
<dbReference type="Proteomes" id="UP000291020">
    <property type="component" value="Unassembled WGS sequence"/>
</dbReference>
<sequence>MVEALLIHQPEDPISFMVDHLKQDSDHVPRVFVLGPPAAGKTTIAMWLCKHLNASYLSQKKLLSNKTLVLAKEAQSYQQRQEQIPDELWVALLQDRLLDVDCIREGWVLDGFPQTHRAHSWPHAVRGGCPFQCDSPSWGATLSRGQAPPPPGAAPL</sequence>
<accession>A0A452IMX5</accession>
<evidence type="ECO:0000256" key="2">
    <source>
        <dbReference type="ARBA" id="ARBA00022741"/>
    </source>
</evidence>
<keyword evidence="5" id="KW-1185">Reference proteome</keyword>
<dbReference type="GO" id="GO:0005524">
    <property type="term" value="F:ATP binding"/>
    <property type="evidence" value="ECO:0007669"/>
    <property type="project" value="InterPro"/>
</dbReference>
<name>A0A452IMX5_9SAUR</name>
<keyword evidence="2" id="KW-0547">Nucleotide-binding</keyword>
<dbReference type="InterPro" id="IPR027417">
    <property type="entry name" value="P-loop_NTPase"/>
</dbReference>
<dbReference type="Gene3D" id="3.40.50.300">
    <property type="entry name" value="P-loop containing nucleotide triphosphate hydrolases"/>
    <property type="match status" value="1"/>
</dbReference>
<evidence type="ECO:0000313" key="4">
    <source>
        <dbReference type="Ensembl" id="ENSGAGP00000029236.1"/>
    </source>
</evidence>
<reference evidence="4" key="2">
    <citation type="submission" date="2025-08" db="UniProtKB">
        <authorList>
            <consortium name="Ensembl"/>
        </authorList>
    </citation>
    <scope>IDENTIFICATION</scope>
</reference>
<evidence type="ECO:0000256" key="1">
    <source>
        <dbReference type="ARBA" id="ARBA00022679"/>
    </source>
</evidence>
<dbReference type="STRING" id="38772.ENSGAGP00000029236"/>
<dbReference type="AlphaFoldDB" id="A0A452IMX5"/>